<gene>
    <name evidence="5" type="ORF">CBOVIS_LOCUS2132</name>
</gene>
<evidence type="ECO:0000256" key="4">
    <source>
        <dbReference type="SAM" id="MobiDB-lite"/>
    </source>
</evidence>
<evidence type="ECO:0000256" key="2">
    <source>
        <dbReference type="ARBA" id="ARBA00023043"/>
    </source>
</evidence>
<keyword evidence="2 3" id="KW-0040">ANK repeat</keyword>
<dbReference type="PROSITE" id="PS50088">
    <property type="entry name" value="ANK_REPEAT"/>
    <property type="match status" value="4"/>
</dbReference>
<feature type="repeat" description="ANK" evidence="3">
    <location>
        <begin position="260"/>
        <end position="292"/>
    </location>
</feature>
<name>A0A8S1EGM6_9PELO</name>
<dbReference type="SMART" id="SM00248">
    <property type="entry name" value="ANK"/>
    <property type="match status" value="11"/>
</dbReference>
<evidence type="ECO:0000313" key="6">
    <source>
        <dbReference type="Proteomes" id="UP000494206"/>
    </source>
</evidence>
<accession>A0A8S1EGM6</accession>
<dbReference type="SUPFAM" id="SSF48403">
    <property type="entry name" value="Ankyrin repeat"/>
    <property type="match status" value="1"/>
</dbReference>
<dbReference type="PANTHER" id="PTHR24126:SF14">
    <property type="entry name" value="ANK_REP_REGION DOMAIN-CONTAINING PROTEIN"/>
    <property type="match status" value="1"/>
</dbReference>
<dbReference type="Proteomes" id="UP000494206">
    <property type="component" value="Unassembled WGS sequence"/>
</dbReference>
<keyword evidence="1" id="KW-0677">Repeat</keyword>
<dbReference type="InterPro" id="IPR002110">
    <property type="entry name" value="Ankyrin_rpt"/>
</dbReference>
<dbReference type="PROSITE" id="PS50297">
    <property type="entry name" value="ANK_REP_REGION"/>
    <property type="match status" value="2"/>
</dbReference>
<dbReference type="InterPro" id="IPR036770">
    <property type="entry name" value="Ankyrin_rpt-contain_sf"/>
</dbReference>
<feature type="region of interest" description="Disordered" evidence="4">
    <location>
        <begin position="460"/>
        <end position="602"/>
    </location>
</feature>
<organism evidence="5 6">
    <name type="scientific">Caenorhabditis bovis</name>
    <dbReference type="NCBI Taxonomy" id="2654633"/>
    <lineage>
        <taxon>Eukaryota</taxon>
        <taxon>Metazoa</taxon>
        <taxon>Ecdysozoa</taxon>
        <taxon>Nematoda</taxon>
        <taxon>Chromadorea</taxon>
        <taxon>Rhabditida</taxon>
        <taxon>Rhabditina</taxon>
        <taxon>Rhabditomorpha</taxon>
        <taxon>Rhabditoidea</taxon>
        <taxon>Rhabditidae</taxon>
        <taxon>Peloderinae</taxon>
        <taxon>Caenorhabditis</taxon>
    </lineage>
</organism>
<evidence type="ECO:0000256" key="1">
    <source>
        <dbReference type="ARBA" id="ARBA00022737"/>
    </source>
</evidence>
<proteinExistence type="predicted"/>
<dbReference type="EMBL" id="CADEPM010000001">
    <property type="protein sequence ID" value="CAB3398908.1"/>
    <property type="molecule type" value="Genomic_DNA"/>
</dbReference>
<feature type="compositionally biased region" description="Acidic residues" evidence="4">
    <location>
        <begin position="540"/>
        <end position="567"/>
    </location>
</feature>
<dbReference type="PANTHER" id="PTHR24126">
    <property type="entry name" value="ANKYRIN REPEAT, PH AND SEC7 DOMAIN CONTAINING PROTEIN SECG-RELATED"/>
    <property type="match status" value="1"/>
</dbReference>
<sequence length="793" mass="90262">MSLIRAIDSSETDEILRILDTMPEEIDVRDDDQRSALHYAAEMCDVETFTRIFDADPTLLDSTDKNGYTPLLNAIMVGRIDVAEFLAQRGANVHHSDNDGHNLVHWATVCGQLAGLQWALDKNVAVNARDKSVRKFQSWPELTTIQKTLVLQQEATPIHYSTVSDEIGVELEQAVIVKLLRNGGDANARDKDHRTPILWCASNGNVEAMKVLQNSGGDIMAKDKDNLGVLHCAASHGYHEVIEYYMSRVSREKVDDQDRAGHTALFYAVTFGHYESALKLLQNGANPNHQDQRLRTPCHCAASKGQMRMLKLLKHYNASFDISNYRGDLPFHEAVQSGSKDVVEWILSRDDSVLDTPNHNGRTAMHLAAAAGNLELIILFCSKNCYIQPLMTIKNDVYTPLDLAVEQKHADVVDYLRNVHGAKSRDDFTPEAIREWRDSFEATVRKAKQERDRMIEQLREKRLNNLRRPSTADNVGDSKEIADVGVNTTTRSTKSADESRLKRKVSKSTSVTSLENGGEKNGDVDEPTKLDVEPLHVDGIDLDDDFEELPPLSDNDDDDEAEKDEHDDDGRQRRKEVKIDETKKLSSSSAKKKKKKAPKKNKIMLRVRREPEIGNDGGDVEFYFDDDEDDGTPSLFGPTANGRYIHEKAIFQELTHLKRMQIQYGKVQEKILVRSLISNFCKMHNLDAKNFKFQTFYAWEKFLYDALSEQLKLIYLEERERLNEAHSEMYTTSKFETRARRSAPYNEKLREMQRIYANSTMSSSNSKMVQLNKSKFKSDGKKRCDCLEKHLLL</sequence>
<feature type="compositionally biased region" description="Basic and acidic residues" evidence="4">
    <location>
        <begin position="517"/>
        <end position="539"/>
    </location>
</feature>
<dbReference type="AlphaFoldDB" id="A0A8S1EGM6"/>
<dbReference type="Pfam" id="PF12796">
    <property type="entry name" value="Ank_2"/>
    <property type="match status" value="4"/>
</dbReference>
<feature type="repeat" description="ANK" evidence="3">
    <location>
        <begin position="153"/>
        <end position="191"/>
    </location>
</feature>
<comment type="caution">
    <text evidence="5">The sequence shown here is derived from an EMBL/GenBank/DDBJ whole genome shotgun (WGS) entry which is preliminary data.</text>
</comment>
<keyword evidence="6" id="KW-1185">Reference proteome</keyword>
<feature type="repeat" description="ANK" evidence="3">
    <location>
        <begin position="192"/>
        <end position="224"/>
    </location>
</feature>
<feature type="repeat" description="ANK" evidence="3">
    <location>
        <begin position="66"/>
        <end position="98"/>
    </location>
</feature>
<dbReference type="OrthoDB" id="10258888at2759"/>
<reference evidence="5 6" key="1">
    <citation type="submission" date="2020-04" db="EMBL/GenBank/DDBJ databases">
        <authorList>
            <person name="Laetsch R D."/>
            <person name="Stevens L."/>
            <person name="Kumar S."/>
            <person name="Blaxter L. M."/>
        </authorList>
    </citation>
    <scope>NUCLEOTIDE SEQUENCE [LARGE SCALE GENOMIC DNA]</scope>
</reference>
<evidence type="ECO:0000256" key="3">
    <source>
        <dbReference type="PROSITE-ProRule" id="PRU00023"/>
    </source>
</evidence>
<protein>
    <recommendedName>
        <fullName evidence="7">ANK_REP_REGION domain-containing protein</fullName>
    </recommendedName>
</protein>
<evidence type="ECO:0008006" key="7">
    <source>
        <dbReference type="Google" id="ProtNLM"/>
    </source>
</evidence>
<dbReference type="Gene3D" id="1.25.40.20">
    <property type="entry name" value="Ankyrin repeat-containing domain"/>
    <property type="match status" value="3"/>
</dbReference>
<feature type="compositionally biased region" description="Basic residues" evidence="4">
    <location>
        <begin position="590"/>
        <end position="602"/>
    </location>
</feature>
<evidence type="ECO:0000313" key="5">
    <source>
        <dbReference type="EMBL" id="CAB3398908.1"/>
    </source>
</evidence>